<protein>
    <submittedName>
        <fullName evidence="4">Putative membrane-bound acid phosphatase</fullName>
        <ecNumber evidence="4">3.1.3.2</ecNumber>
    </submittedName>
</protein>
<keyword evidence="5" id="KW-1185">Reference proteome</keyword>
<gene>
    <name evidence="4" type="ORF">Tco025E_04985</name>
</gene>
<accession>A0A3R7KXJ3</accession>
<reference evidence="4 5" key="1">
    <citation type="journal article" date="2018" name="BMC Genomics">
        <title>Genomic comparison of Trypanosoma conorhini and Trypanosoma rangeli to Trypanosoma cruzi strains of high and low virulence.</title>
        <authorList>
            <person name="Bradwell K.R."/>
            <person name="Koparde V.N."/>
            <person name="Matveyev A.V."/>
            <person name="Serrano M.G."/>
            <person name="Alves J.M."/>
            <person name="Parikh H."/>
            <person name="Huang B."/>
            <person name="Lee V."/>
            <person name="Espinosa-Alvarez O."/>
            <person name="Ortiz P.A."/>
            <person name="Costa-Martins A.G."/>
            <person name="Teixeira M.M."/>
            <person name="Buck G.A."/>
        </authorList>
    </citation>
    <scope>NUCLEOTIDE SEQUENCE [LARGE SCALE GENOMIC DNA]</scope>
    <source>
        <strain evidence="4 5">025E</strain>
    </source>
</reference>
<name>A0A3R7KXJ3_9TRYP</name>
<keyword evidence="1 4" id="KW-0378">Hydrolase</keyword>
<feature type="chain" id="PRO_5018574817" evidence="3">
    <location>
        <begin position="25"/>
        <end position="513"/>
    </location>
</feature>
<dbReference type="SUPFAM" id="SSF53254">
    <property type="entry name" value="Phosphoglycerate mutase-like"/>
    <property type="match status" value="1"/>
</dbReference>
<dbReference type="Proteomes" id="UP000284403">
    <property type="component" value="Unassembled WGS sequence"/>
</dbReference>
<keyword evidence="3" id="KW-0732">Signal</keyword>
<keyword evidence="2" id="KW-0472">Membrane</keyword>
<evidence type="ECO:0000256" key="1">
    <source>
        <dbReference type="ARBA" id="ARBA00022801"/>
    </source>
</evidence>
<dbReference type="EC" id="3.1.3.2" evidence="4"/>
<dbReference type="PANTHER" id="PTHR11567:SF110">
    <property type="entry name" value="2-PHOSPHOXYLOSE PHOSPHATASE 1"/>
    <property type="match status" value="1"/>
</dbReference>
<dbReference type="PANTHER" id="PTHR11567">
    <property type="entry name" value="ACID PHOSPHATASE-RELATED"/>
    <property type="match status" value="1"/>
</dbReference>
<sequence length="513" mass="53255">MNYRPLTVAWCLAILLLAVTGANGLYVLELVQVLHRHGVRPPPAETPNRAKMCSPNGSSNCTAIANRGVEQMTAMGAYIQQLYSGDAATSGSATWFQSPYDVSAVYTRALADPATAQAAAALLRGVYAKDGASAVPTVISAPPEQDTLLNVEAFPSLSVAKRVDAAALNRSLASVVDETFPDAGVLGAMGAEVGLDAVCSAPANRVACCQHLQKLATMYAAAGATDGAPTVMANRAKLDVVAAAEFRALQGYNASSPLDAARGSLGQPLAQELLRNMRQKMLPEGDANRNTRKLMQYAHEVPVGTALGHNPSGVTPLGETFLVDLLRDDATQAFFVRLRYAVPGNGAAAAAAAAAAFPFRCLSAAKVPTSATTADGIVCPFDDFARFVESSRGTSPAGAVCYLDEGVRKEFACEVEGAAPSQACARYRALCPSQACPEGHVYDAGSGACKTRVVLSNVVSNSAGVGVGVAAVACGFLLSLFIMQLCPMLFLKDFGDVQGRSRDAAEAAVALRQ</sequence>
<evidence type="ECO:0000313" key="4">
    <source>
        <dbReference type="EMBL" id="RNF17101.1"/>
    </source>
</evidence>
<dbReference type="Gene3D" id="3.40.50.1240">
    <property type="entry name" value="Phosphoglycerate mutase-like"/>
    <property type="match status" value="1"/>
</dbReference>
<keyword evidence="2" id="KW-0812">Transmembrane</keyword>
<dbReference type="EMBL" id="MKKU01000272">
    <property type="protein sequence ID" value="RNF17101.1"/>
    <property type="molecule type" value="Genomic_DNA"/>
</dbReference>
<feature type="transmembrane region" description="Helical" evidence="2">
    <location>
        <begin position="465"/>
        <end position="491"/>
    </location>
</feature>
<feature type="signal peptide" evidence="3">
    <location>
        <begin position="1"/>
        <end position="24"/>
    </location>
</feature>
<dbReference type="AlphaFoldDB" id="A0A3R7KXJ3"/>
<comment type="caution">
    <text evidence="4">The sequence shown here is derived from an EMBL/GenBank/DDBJ whole genome shotgun (WGS) entry which is preliminary data.</text>
</comment>
<evidence type="ECO:0000256" key="2">
    <source>
        <dbReference type="SAM" id="Phobius"/>
    </source>
</evidence>
<dbReference type="RefSeq" id="XP_029228044.1">
    <property type="nucleotide sequence ID" value="XM_029371889.1"/>
</dbReference>
<evidence type="ECO:0000256" key="3">
    <source>
        <dbReference type="SAM" id="SignalP"/>
    </source>
</evidence>
<dbReference type="InterPro" id="IPR029033">
    <property type="entry name" value="His_PPase_superfam"/>
</dbReference>
<dbReference type="OrthoDB" id="248975at2759"/>
<dbReference type="InterPro" id="IPR033379">
    <property type="entry name" value="Acid_Pase_AS"/>
</dbReference>
<dbReference type="GO" id="GO:0003993">
    <property type="term" value="F:acid phosphatase activity"/>
    <property type="evidence" value="ECO:0007669"/>
    <property type="project" value="UniProtKB-EC"/>
</dbReference>
<organism evidence="4 5">
    <name type="scientific">Trypanosoma conorhini</name>
    <dbReference type="NCBI Taxonomy" id="83891"/>
    <lineage>
        <taxon>Eukaryota</taxon>
        <taxon>Discoba</taxon>
        <taxon>Euglenozoa</taxon>
        <taxon>Kinetoplastea</taxon>
        <taxon>Metakinetoplastina</taxon>
        <taxon>Trypanosomatida</taxon>
        <taxon>Trypanosomatidae</taxon>
        <taxon>Trypanosoma</taxon>
    </lineage>
</organism>
<evidence type="ECO:0000313" key="5">
    <source>
        <dbReference type="Proteomes" id="UP000284403"/>
    </source>
</evidence>
<keyword evidence="2" id="KW-1133">Transmembrane helix</keyword>
<dbReference type="GeneID" id="40318596"/>
<proteinExistence type="predicted"/>
<dbReference type="InterPro" id="IPR050645">
    <property type="entry name" value="Histidine_acid_phosphatase"/>
</dbReference>
<dbReference type="PROSITE" id="PS00616">
    <property type="entry name" value="HIS_ACID_PHOSPHAT_1"/>
    <property type="match status" value="1"/>
</dbReference>